<protein>
    <recommendedName>
        <fullName evidence="5">NADH-ubiquinone oxidoreductase 9.5 kDa subunit</fullName>
    </recommendedName>
</protein>
<name>A0AAN7AG15_9PEZI</name>
<evidence type="ECO:0000313" key="3">
    <source>
        <dbReference type="EMBL" id="KAK4187266.1"/>
    </source>
</evidence>
<accession>A0AAN7AG15</accession>
<evidence type="ECO:0000313" key="4">
    <source>
        <dbReference type="Proteomes" id="UP001302126"/>
    </source>
</evidence>
<dbReference type="AlphaFoldDB" id="A0AAN7AG15"/>
<dbReference type="PANTHER" id="PTHR38488">
    <property type="entry name" value="OXIDOREDUCTASE 9.5 KDA SUBUNIT, PUTATIVE (AFU_ORTHOLOGUE AFUA_5G08980)-RELATED"/>
    <property type="match status" value="1"/>
</dbReference>
<dbReference type="EMBL" id="MU864406">
    <property type="protein sequence ID" value="KAK4187266.1"/>
    <property type="molecule type" value="Genomic_DNA"/>
</dbReference>
<gene>
    <name evidence="3" type="ORF">QBC35DRAFT_515615</name>
</gene>
<evidence type="ECO:0000256" key="1">
    <source>
        <dbReference type="SAM" id="MobiDB-lite"/>
    </source>
</evidence>
<evidence type="ECO:0008006" key="5">
    <source>
        <dbReference type="Google" id="ProtNLM"/>
    </source>
</evidence>
<keyword evidence="4" id="KW-1185">Reference proteome</keyword>
<keyword evidence="2" id="KW-0472">Membrane</keyword>
<reference evidence="3" key="2">
    <citation type="submission" date="2023-05" db="EMBL/GenBank/DDBJ databases">
        <authorList>
            <consortium name="Lawrence Berkeley National Laboratory"/>
            <person name="Steindorff A."/>
            <person name="Hensen N."/>
            <person name="Bonometti L."/>
            <person name="Westerberg I."/>
            <person name="Brannstrom I.O."/>
            <person name="Guillou S."/>
            <person name="Cros-Aarteil S."/>
            <person name="Calhoun S."/>
            <person name="Haridas S."/>
            <person name="Kuo A."/>
            <person name="Mondo S."/>
            <person name="Pangilinan J."/>
            <person name="Riley R."/>
            <person name="Labutti K."/>
            <person name="Andreopoulos B."/>
            <person name="Lipzen A."/>
            <person name="Chen C."/>
            <person name="Yanf M."/>
            <person name="Daum C."/>
            <person name="Ng V."/>
            <person name="Clum A."/>
            <person name="Ohm R."/>
            <person name="Martin F."/>
            <person name="Silar P."/>
            <person name="Natvig D."/>
            <person name="Lalanne C."/>
            <person name="Gautier V."/>
            <person name="Ament-Velasquez S.L."/>
            <person name="Kruys A."/>
            <person name="Hutchinson M.I."/>
            <person name="Powell A.J."/>
            <person name="Barry K."/>
            <person name="Miller A.N."/>
            <person name="Grigoriev I.V."/>
            <person name="Debuchy R."/>
            <person name="Gladieux P."/>
            <person name="Thoren M.H."/>
            <person name="Johannesson H."/>
        </authorList>
    </citation>
    <scope>NUCLEOTIDE SEQUENCE</scope>
    <source>
        <strain evidence="3">PSN309</strain>
    </source>
</reference>
<sequence length="83" mass="9427">MAPGAIPHFWQTPLRYLRWSHRERPAYFYSLLIAAMGPITLFTVPPIRKALGDENATPIPLTYPIPTGPRKKLTGYDDDTETD</sequence>
<feature type="region of interest" description="Disordered" evidence="1">
    <location>
        <begin position="57"/>
        <end position="83"/>
    </location>
</feature>
<dbReference type="CDD" id="cd22903">
    <property type="entry name" value="NI9M"/>
    <property type="match status" value="1"/>
</dbReference>
<dbReference type="InterPro" id="IPR039961">
    <property type="entry name" value="Nuo9.5"/>
</dbReference>
<comment type="caution">
    <text evidence="3">The sequence shown here is derived from an EMBL/GenBank/DDBJ whole genome shotgun (WGS) entry which is preliminary data.</text>
</comment>
<feature type="transmembrane region" description="Helical" evidence="2">
    <location>
        <begin position="26"/>
        <end position="44"/>
    </location>
</feature>
<organism evidence="3 4">
    <name type="scientific">Podospora australis</name>
    <dbReference type="NCBI Taxonomy" id="1536484"/>
    <lineage>
        <taxon>Eukaryota</taxon>
        <taxon>Fungi</taxon>
        <taxon>Dikarya</taxon>
        <taxon>Ascomycota</taxon>
        <taxon>Pezizomycotina</taxon>
        <taxon>Sordariomycetes</taxon>
        <taxon>Sordariomycetidae</taxon>
        <taxon>Sordariales</taxon>
        <taxon>Podosporaceae</taxon>
        <taxon>Podospora</taxon>
    </lineage>
</organism>
<reference evidence="3" key="1">
    <citation type="journal article" date="2023" name="Mol. Phylogenet. Evol.">
        <title>Genome-scale phylogeny and comparative genomics of the fungal order Sordariales.</title>
        <authorList>
            <person name="Hensen N."/>
            <person name="Bonometti L."/>
            <person name="Westerberg I."/>
            <person name="Brannstrom I.O."/>
            <person name="Guillou S."/>
            <person name="Cros-Aarteil S."/>
            <person name="Calhoun S."/>
            <person name="Haridas S."/>
            <person name="Kuo A."/>
            <person name="Mondo S."/>
            <person name="Pangilinan J."/>
            <person name="Riley R."/>
            <person name="LaButti K."/>
            <person name="Andreopoulos B."/>
            <person name="Lipzen A."/>
            <person name="Chen C."/>
            <person name="Yan M."/>
            <person name="Daum C."/>
            <person name="Ng V."/>
            <person name="Clum A."/>
            <person name="Steindorff A."/>
            <person name="Ohm R.A."/>
            <person name="Martin F."/>
            <person name="Silar P."/>
            <person name="Natvig D.O."/>
            <person name="Lalanne C."/>
            <person name="Gautier V."/>
            <person name="Ament-Velasquez S.L."/>
            <person name="Kruys A."/>
            <person name="Hutchinson M.I."/>
            <person name="Powell A.J."/>
            <person name="Barry K."/>
            <person name="Miller A.N."/>
            <person name="Grigoriev I.V."/>
            <person name="Debuchy R."/>
            <person name="Gladieux P."/>
            <person name="Hiltunen Thoren M."/>
            <person name="Johannesson H."/>
        </authorList>
    </citation>
    <scope>NUCLEOTIDE SEQUENCE</scope>
    <source>
        <strain evidence="3">PSN309</strain>
    </source>
</reference>
<dbReference type="PANTHER" id="PTHR38488:SF1">
    <property type="entry name" value="OXIDOREDUCTASE 9.5 KDA SUBUNIT, PUTATIVE (AFU_ORTHOLOGUE AFUA_5G08980)-RELATED"/>
    <property type="match status" value="1"/>
</dbReference>
<dbReference type="Proteomes" id="UP001302126">
    <property type="component" value="Unassembled WGS sequence"/>
</dbReference>
<keyword evidence="2" id="KW-1133">Transmembrane helix</keyword>
<keyword evidence="2" id="KW-0812">Transmembrane</keyword>
<proteinExistence type="predicted"/>
<evidence type="ECO:0000256" key="2">
    <source>
        <dbReference type="SAM" id="Phobius"/>
    </source>
</evidence>